<protein>
    <recommendedName>
        <fullName evidence="4">WG repeat-containing protein</fullName>
    </recommendedName>
</protein>
<sequence length="188" mass="20722">MRLLILLLGLSLILAAHADGLFIHEDPQHEGQCFLTNAAGKRVFDGEYDTQCVGISGSQAHADSNADADVDIDVLGYQSVHLWHFRGQDSVVINVEGEVLYHTYWFDNGPDYVEDGVFRIRDAAGKIGYADGVTGRIVIAPQYACAAQFEGGIAEVALRGEVRRKDDEHSICVGDYFKIDKQGKRVHE</sequence>
<proteinExistence type="predicted"/>
<keyword evidence="3" id="KW-1185">Reference proteome</keyword>
<feature type="signal peptide" evidence="1">
    <location>
        <begin position="1"/>
        <end position="18"/>
    </location>
</feature>
<dbReference type="EMBL" id="CP091511">
    <property type="protein sequence ID" value="UOO91195.1"/>
    <property type="molecule type" value="Genomic_DNA"/>
</dbReference>
<evidence type="ECO:0008006" key="4">
    <source>
        <dbReference type="Google" id="ProtNLM"/>
    </source>
</evidence>
<evidence type="ECO:0000313" key="3">
    <source>
        <dbReference type="Proteomes" id="UP000832011"/>
    </source>
</evidence>
<name>A0ABY4E5Z4_9NEIS</name>
<gene>
    <name evidence="2" type="ORF">LVJ82_09615</name>
</gene>
<accession>A0ABY4E5Z4</accession>
<dbReference type="Proteomes" id="UP000832011">
    <property type="component" value="Chromosome"/>
</dbReference>
<evidence type="ECO:0000256" key="1">
    <source>
        <dbReference type="SAM" id="SignalP"/>
    </source>
</evidence>
<keyword evidence="1" id="KW-0732">Signal</keyword>
<feature type="chain" id="PRO_5046918585" description="WG repeat-containing protein" evidence="1">
    <location>
        <begin position="19"/>
        <end position="188"/>
    </location>
</feature>
<reference evidence="2 3" key="1">
    <citation type="journal article" date="2022" name="Res Sq">
        <title>Evolution of multicellular longitudinally dividing oral cavity symbionts (Neisseriaceae).</title>
        <authorList>
            <person name="Nyongesa S."/>
            <person name="Weber P."/>
            <person name="Bernet E."/>
            <person name="Pullido F."/>
            <person name="Nieckarz M."/>
            <person name="Delaby M."/>
            <person name="Nieves C."/>
            <person name="Viehboeck T."/>
            <person name="Krause N."/>
            <person name="Rivera-Millot A."/>
            <person name="Nakamura A."/>
            <person name="Vischer N."/>
            <person name="VanNieuwenhze M."/>
            <person name="Brun Y."/>
            <person name="Cava F."/>
            <person name="Bulgheresi S."/>
            <person name="Veyrier F."/>
        </authorList>
    </citation>
    <scope>NUCLEOTIDE SEQUENCE [LARGE SCALE GENOMIC DNA]</scope>
    <source>
        <strain evidence="2 3">SN4</strain>
    </source>
</reference>
<organism evidence="2 3">
    <name type="scientific">Vitreoscilla massiliensis</name>
    <dbReference type="NCBI Taxonomy" id="1689272"/>
    <lineage>
        <taxon>Bacteria</taxon>
        <taxon>Pseudomonadati</taxon>
        <taxon>Pseudomonadota</taxon>
        <taxon>Betaproteobacteria</taxon>
        <taxon>Neisseriales</taxon>
        <taxon>Neisseriaceae</taxon>
        <taxon>Vitreoscilla</taxon>
    </lineage>
</organism>
<evidence type="ECO:0000313" key="2">
    <source>
        <dbReference type="EMBL" id="UOO91195.1"/>
    </source>
</evidence>
<dbReference type="RefSeq" id="WP_058304767.1">
    <property type="nucleotide sequence ID" value="NZ_CABKVG010000004.1"/>
</dbReference>